<dbReference type="PANTHER" id="PTHR15744">
    <property type="entry name" value="BLOM7"/>
    <property type="match status" value="1"/>
</dbReference>
<dbReference type="CDD" id="cd22471">
    <property type="entry name" value="KH-I_RIK_like_rpt1"/>
    <property type="match status" value="1"/>
</dbReference>
<feature type="compositionally biased region" description="Pro residues" evidence="1">
    <location>
        <begin position="562"/>
        <end position="576"/>
    </location>
</feature>
<accession>A0ABQ9KW30</accession>
<feature type="region of interest" description="Disordered" evidence="1">
    <location>
        <begin position="642"/>
        <end position="674"/>
    </location>
</feature>
<dbReference type="Pfam" id="PF23469">
    <property type="entry name" value="KH_12"/>
    <property type="match status" value="1"/>
</dbReference>
<dbReference type="Gene3D" id="3.30.1370.10">
    <property type="entry name" value="K Homology domain, type 1"/>
    <property type="match status" value="1"/>
</dbReference>
<feature type="domain" description="ATP-dependent RNA helicase PRP5/DDX46/KHDC4 KH" evidence="3">
    <location>
        <begin position="149"/>
        <end position="236"/>
    </location>
</feature>
<keyword evidence="5" id="KW-1185">Reference proteome</keyword>
<dbReference type="Proteomes" id="UP001174677">
    <property type="component" value="Chromosome 16"/>
</dbReference>
<feature type="compositionally biased region" description="Polar residues" evidence="1">
    <location>
        <begin position="486"/>
        <end position="498"/>
    </location>
</feature>
<evidence type="ECO:0000313" key="5">
    <source>
        <dbReference type="Proteomes" id="UP001174677"/>
    </source>
</evidence>
<feature type="region of interest" description="Disordered" evidence="1">
    <location>
        <begin position="1"/>
        <end position="35"/>
    </location>
</feature>
<comment type="caution">
    <text evidence="4">The sequence shown here is derived from an EMBL/GenBank/DDBJ whole genome shotgun (WGS) entry which is preliminary data.</text>
</comment>
<proteinExistence type="predicted"/>
<feature type="domain" description="KHDC4/BBP-like KH-domain type I" evidence="2">
    <location>
        <begin position="268"/>
        <end position="342"/>
    </location>
</feature>
<evidence type="ECO:0000313" key="4">
    <source>
        <dbReference type="EMBL" id="KAJ9147528.1"/>
    </source>
</evidence>
<dbReference type="InterPro" id="IPR056149">
    <property type="entry name" value="PRP5/DDX46/KHDC4_KH"/>
</dbReference>
<feature type="compositionally biased region" description="Low complexity" evidence="1">
    <location>
        <begin position="473"/>
        <end position="485"/>
    </location>
</feature>
<feature type="region of interest" description="Disordered" evidence="1">
    <location>
        <begin position="376"/>
        <end position="395"/>
    </location>
</feature>
<dbReference type="InterPro" id="IPR036612">
    <property type="entry name" value="KH_dom_type_1_sf"/>
</dbReference>
<dbReference type="SUPFAM" id="SSF54791">
    <property type="entry name" value="Eukaryotic type KH-domain (KH-domain type I)"/>
    <property type="match status" value="1"/>
</dbReference>
<evidence type="ECO:0000256" key="1">
    <source>
        <dbReference type="SAM" id="MobiDB-lite"/>
    </source>
</evidence>
<evidence type="ECO:0008006" key="6">
    <source>
        <dbReference type="Google" id="ProtNLM"/>
    </source>
</evidence>
<feature type="compositionally biased region" description="Low complexity" evidence="1">
    <location>
        <begin position="577"/>
        <end position="587"/>
    </location>
</feature>
<evidence type="ECO:0000259" key="3">
    <source>
        <dbReference type="Pfam" id="PF23469"/>
    </source>
</evidence>
<protein>
    <recommendedName>
        <fullName evidence="6">Protein RIK</fullName>
    </recommendedName>
</protein>
<name>A0ABQ9KW30_HEVBR</name>
<gene>
    <name evidence="4" type="ORF">P3X46_029679</name>
</gene>
<reference evidence="4" key="1">
    <citation type="journal article" date="2023" name="Plant Biotechnol. J.">
        <title>Chromosome-level wild Hevea brasiliensis genome provides new tools for genomic-assisted breeding and valuable loci to elevate rubber yield.</title>
        <authorList>
            <person name="Cheng H."/>
            <person name="Song X."/>
            <person name="Hu Y."/>
            <person name="Wu T."/>
            <person name="Yang Q."/>
            <person name="An Z."/>
            <person name="Feng S."/>
            <person name="Deng Z."/>
            <person name="Wu W."/>
            <person name="Zeng X."/>
            <person name="Tu M."/>
            <person name="Wang X."/>
            <person name="Huang H."/>
        </authorList>
    </citation>
    <scope>NUCLEOTIDE SEQUENCE</scope>
    <source>
        <strain evidence="4">MT/VB/25A 57/8</strain>
    </source>
</reference>
<evidence type="ECO:0000259" key="2">
    <source>
        <dbReference type="Pfam" id="PF22675"/>
    </source>
</evidence>
<dbReference type="InterPro" id="IPR055256">
    <property type="entry name" value="KH_1_KHDC4/BBP-like"/>
</dbReference>
<sequence>MTEETSTRVSSEESTANTDASQSRQRKKRKWDQPAEPLLSAGVAGMSGVLPLGNICDTQKKRKWDQPAEPLVSAGVAGVSGVLPLGNIGSLAGISLPGIASVSGTFLTNQLVANCATSPPAYQVPSIPQNNAMAVPKSNQPKIQDELIIAREIVINDAESSVRYKLTKRQTQEEIQKCTGAVVITRGKYRPPNAAPDGEKPLYLHISAGAHLKDTAERILAVDRAAAMVEEMLKLGPNIQNSLATFPSAAGSGVKALSTCVFLGFDADSSLNIADRIRGPNDQYINHIMNETGATVVLKGRGSGNFESPSGGERQQPIHLFLSANNSKSLEDAKRLAENLLDTISLECGASRVSSYNVYGAVPPPQQILVGVQSSGNEHKVNTSPTAGLTSSAMSSPPRILASSVAIHGTTSAFSHGTVYQSGAMVSPGQPQLNLVGHHQPLVNGGTSYSGYGGIYPQATPLQQVALALRRSTSPTTSTVGPTTSIASNLPAPSTSSIPEKEKRPTQKRKFQELPIGSKASAISHQGSKLLKPGEQALADGVRNTSTMPASKKLVQPSLNGMPPPAPQNMPPPPPRTMSLPPLSNGMPLPPPRTMPPPPPPPPPKFSSSNTGDRLQTKSTVSHKSKSDTVAVVSDTLVKLMEYGEEDDDGEETSEESDPGNSSTVAVRKPFWAL</sequence>
<feature type="compositionally biased region" description="Pro residues" evidence="1">
    <location>
        <begin position="588"/>
        <end position="605"/>
    </location>
</feature>
<dbReference type="PANTHER" id="PTHR15744:SF0">
    <property type="entry name" value="KH HOMOLOGY DOMAIN-CONTAINING PROTEIN 4"/>
    <property type="match status" value="1"/>
</dbReference>
<dbReference type="Pfam" id="PF22675">
    <property type="entry name" value="KH-I_KHDC4-BBP"/>
    <property type="match status" value="1"/>
</dbReference>
<organism evidence="4 5">
    <name type="scientific">Hevea brasiliensis</name>
    <name type="common">Para rubber tree</name>
    <name type="synonym">Siphonia brasiliensis</name>
    <dbReference type="NCBI Taxonomy" id="3981"/>
    <lineage>
        <taxon>Eukaryota</taxon>
        <taxon>Viridiplantae</taxon>
        <taxon>Streptophyta</taxon>
        <taxon>Embryophyta</taxon>
        <taxon>Tracheophyta</taxon>
        <taxon>Spermatophyta</taxon>
        <taxon>Magnoliopsida</taxon>
        <taxon>eudicotyledons</taxon>
        <taxon>Gunneridae</taxon>
        <taxon>Pentapetalae</taxon>
        <taxon>rosids</taxon>
        <taxon>fabids</taxon>
        <taxon>Malpighiales</taxon>
        <taxon>Euphorbiaceae</taxon>
        <taxon>Crotonoideae</taxon>
        <taxon>Micrandreae</taxon>
        <taxon>Hevea</taxon>
    </lineage>
</organism>
<dbReference type="InterPro" id="IPR031121">
    <property type="entry name" value="RIK/BLOM7"/>
</dbReference>
<dbReference type="EMBL" id="JARPOI010000016">
    <property type="protein sequence ID" value="KAJ9147528.1"/>
    <property type="molecule type" value="Genomic_DNA"/>
</dbReference>
<feature type="region of interest" description="Disordered" evidence="1">
    <location>
        <begin position="542"/>
        <end position="630"/>
    </location>
</feature>
<feature type="region of interest" description="Disordered" evidence="1">
    <location>
        <begin position="473"/>
        <end position="529"/>
    </location>
</feature>
<feature type="compositionally biased region" description="Acidic residues" evidence="1">
    <location>
        <begin position="643"/>
        <end position="658"/>
    </location>
</feature>
<feature type="compositionally biased region" description="Polar residues" evidence="1">
    <location>
        <begin position="606"/>
        <end position="622"/>
    </location>
</feature>